<protein>
    <submittedName>
        <fullName evidence="1">Serine/threonine protein kinase</fullName>
    </submittedName>
</protein>
<organism evidence="1 2">
    <name type="scientific">Streptomyces scopuliridis</name>
    <dbReference type="NCBI Taxonomy" id="452529"/>
    <lineage>
        <taxon>Bacteria</taxon>
        <taxon>Bacillati</taxon>
        <taxon>Actinomycetota</taxon>
        <taxon>Actinomycetes</taxon>
        <taxon>Kitasatosporales</taxon>
        <taxon>Streptomycetaceae</taxon>
        <taxon>Streptomyces</taxon>
    </lineage>
</organism>
<accession>A0ACD4ZH23</accession>
<gene>
    <name evidence="1" type="ORF">OG835_11075</name>
</gene>
<name>A0ACD4ZH23_9ACTN</name>
<keyword evidence="1" id="KW-0808">Transferase</keyword>
<reference evidence="1" key="1">
    <citation type="submission" date="2022-10" db="EMBL/GenBank/DDBJ databases">
        <title>The complete genomes of actinobacterial strains from the NBC collection.</title>
        <authorList>
            <person name="Joergensen T.S."/>
            <person name="Alvarez Arevalo M."/>
            <person name="Sterndorff E.B."/>
            <person name="Faurdal D."/>
            <person name="Vuksanovic O."/>
            <person name="Mourched A.-S."/>
            <person name="Charusanti P."/>
            <person name="Shaw S."/>
            <person name="Blin K."/>
            <person name="Weber T."/>
        </authorList>
    </citation>
    <scope>NUCLEOTIDE SEQUENCE</scope>
    <source>
        <strain evidence="1">NBC 01771</strain>
    </source>
</reference>
<sequence>MNSAAHHIGPDTAPDRYRLLSSIGRGGEAVLYRAEFELDGAPETVVVKVLDSKAALSPGQFARLSTKWNEQAELLRFANRPGVVGVREHFEGAPIHGPGGASTVSGRALALVMNHVEGVDLRDWRFERTLTTPAERREVMATLAQLADVLDWLHSGRATTSGRVVVHGDLSPGNVMVDGHGQATLVDFGLSKLTADHETAEVWFTPGYAAPEVFDGRRTPATDRYAFGAIAYFLLSGQAPPNTPEQLRHAIRALPQLSSLPPERKERVLAVCATAPEQRPESLAGWLKDVRDAVVSTSSASATPSATPSAPTVTSAPPVPPLSAPPPPPPLTPPAKPAPAPAPAPPPVHSVQDAVPPRRVSPELRPGPLVITPAPPRKRRPAVAVLAVALAGALAVIGVQSMSAGSDDKNNGAPSVTETVTATETETAGPAAPDPSASGSPGESADPGSVAGADAVSLTGFEQIDGDDTFSVKEAVINSQGHSDAFVSEADCGGYMEFNLGRAWSTLDLVTGIDDNSVEYTARLRITLDGTSLFDEKIELGKPRKPSLTVKNGLRLVISYTATDTEACNAGTVAPVTPTLRK</sequence>
<dbReference type="Proteomes" id="UP001348369">
    <property type="component" value="Chromosome"/>
</dbReference>
<keyword evidence="1" id="KW-0723">Serine/threonine-protein kinase</keyword>
<evidence type="ECO:0000313" key="2">
    <source>
        <dbReference type="Proteomes" id="UP001348369"/>
    </source>
</evidence>
<keyword evidence="1" id="KW-0418">Kinase</keyword>
<dbReference type="EMBL" id="CP109109">
    <property type="protein sequence ID" value="WSB97498.1"/>
    <property type="molecule type" value="Genomic_DNA"/>
</dbReference>
<evidence type="ECO:0000313" key="1">
    <source>
        <dbReference type="EMBL" id="WSB97498.1"/>
    </source>
</evidence>
<keyword evidence="2" id="KW-1185">Reference proteome</keyword>
<proteinExistence type="predicted"/>